<protein>
    <recommendedName>
        <fullName evidence="4">Glycosyltransferase</fullName>
        <ecNumber evidence="4">2.4.1.-</ecNumber>
    </recommendedName>
</protein>
<dbReference type="GO" id="GO:0035251">
    <property type="term" value="F:UDP-glucosyltransferase activity"/>
    <property type="evidence" value="ECO:0007669"/>
    <property type="project" value="InterPro"/>
</dbReference>
<evidence type="ECO:0000259" key="5">
    <source>
        <dbReference type="Pfam" id="PF26168"/>
    </source>
</evidence>
<feature type="domain" description="Glycosyltransferase N-terminal" evidence="5">
    <location>
        <begin position="20"/>
        <end position="147"/>
    </location>
</feature>
<dbReference type="Pfam" id="PF00201">
    <property type="entry name" value="UDPGT"/>
    <property type="match status" value="1"/>
</dbReference>
<dbReference type="FunFam" id="3.40.50.2000:FF:000037">
    <property type="entry name" value="Glycosyltransferase"/>
    <property type="match status" value="1"/>
</dbReference>
<dbReference type="CDD" id="cd03784">
    <property type="entry name" value="GT1_Gtf-like"/>
    <property type="match status" value="1"/>
</dbReference>
<dbReference type="InterPro" id="IPR035595">
    <property type="entry name" value="UDP_glycos_trans_CS"/>
</dbReference>
<evidence type="ECO:0000256" key="1">
    <source>
        <dbReference type="ARBA" id="ARBA00009995"/>
    </source>
</evidence>
<dbReference type="PANTHER" id="PTHR48049:SF84">
    <property type="entry name" value="UDP-GLYCOSYLTRANSFERASE 79A6"/>
    <property type="match status" value="1"/>
</dbReference>
<dbReference type="EMBL" id="KY963359">
    <property type="protein sequence ID" value="ASU43992.1"/>
    <property type="molecule type" value="mRNA"/>
</dbReference>
<dbReference type="Pfam" id="PF26168">
    <property type="entry name" value="Glyco_transf_N"/>
    <property type="match status" value="1"/>
</dbReference>
<dbReference type="InterPro" id="IPR002213">
    <property type="entry name" value="UDP_glucos_trans"/>
</dbReference>
<dbReference type="Gene3D" id="3.40.50.2000">
    <property type="entry name" value="Glycogen Phosphorylase B"/>
    <property type="match status" value="2"/>
</dbReference>
<dbReference type="InterPro" id="IPR050481">
    <property type="entry name" value="UDP-glycosyltransf_plant"/>
</dbReference>
<sequence length="491" mass="54452">MDLYGAGCCNDSNERSSKKLHVLMFPWLARGHFSIYAELTNRLADRGINVSFLTTPLNVPKMEPLFNLANRNLPGKVQVVELPFPAVEGLPPGIECTADTPAHLWPLLLRAVFLLEEPFESVLRRLAPDVVVFDLMQYWTPRVATKLGIPTVLFFTFSAAYLSYHLSPPNAEYGEEITAEDLMVPPPGYPSSTISWRPFEAQFTLKMFHTRDDTEGMRVIDRQLTCIDGCETIAIKSCYEFEEKLIKYFERVTGKPVIPVGPLLQSNAGPLDSECLKWLGRQAASSVVYACFGTECFLSNEEIREVALGLEASGHPFILVLRFAGNCDGSTSLPEGFEGRIRDRGLVLTDWAPQKEILSHPSTGAFLTHCGWSSLTEGMSVGLPLIALPMQWDQGLNARLIVNELKVGVEVARRGDGAASREDICRAVRAVMAPEDGKEGKDVRQRASQMGDMFRRTILNGESKGSEERYIDKFVQHLLALATDKGGHGCH</sequence>
<dbReference type="EC" id="2.4.1.-" evidence="4"/>
<evidence type="ECO:0000256" key="4">
    <source>
        <dbReference type="RuleBase" id="RU362057"/>
    </source>
</evidence>
<dbReference type="SUPFAM" id="SSF53756">
    <property type="entry name" value="UDP-Glycosyltransferase/glycogen phosphorylase"/>
    <property type="match status" value="1"/>
</dbReference>
<dbReference type="EMBL" id="KY963362">
    <property type="protein sequence ID" value="ASU43995.1"/>
    <property type="molecule type" value="mRNA"/>
</dbReference>
<proteinExistence type="evidence at transcript level"/>
<name>A0A223PIK8_PICGL</name>
<dbReference type="PROSITE" id="PS00375">
    <property type="entry name" value="UDPGT"/>
    <property type="match status" value="1"/>
</dbReference>
<dbReference type="PANTHER" id="PTHR48049">
    <property type="entry name" value="GLYCOSYLTRANSFERASE"/>
    <property type="match status" value="1"/>
</dbReference>
<keyword evidence="2 3" id="KW-0808">Transferase</keyword>
<keyword evidence="3 6" id="KW-0328">Glycosyltransferase</keyword>
<evidence type="ECO:0000313" key="6">
    <source>
        <dbReference type="EMBL" id="ASU43992.1"/>
    </source>
</evidence>
<dbReference type="AlphaFoldDB" id="A0A223PIK8"/>
<accession>A0A223PIK8</accession>
<evidence type="ECO:0000256" key="3">
    <source>
        <dbReference type="RuleBase" id="RU003718"/>
    </source>
</evidence>
<reference evidence="6" key="1">
    <citation type="journal article" date="2017" name="Plant Physiol.">
        <title>A conifer UDP-sugar dependent glycosyltransferase contributes to acetophenone metabolism and defense against insects.</title>
        <authorList>
            <person name="Mageroy M.H."/>
            <person name="Jancsik S."/>
            <person name="Yuen M.M.S."/>
            <person name="Fischer M."/>
            <person name="Withers S.G."/>
            <person name="Paetz C."/>
            <person name="Schneider B."/>
            <person name="MacKay J.J."/>
            <person name="Bohlmann J."/>
        </authorList>
    </citation>
    <scope>NUCLEOTIDE SEQUENCE</scope>
</reference>
<dbReference type="InterPro" id="IPR058980">
    <property type="entry name" value="Glyco_transf_N"/>
</dbReference>
<evidence type="ECO:0000256" key="2">
    <source>
        <dbReference type="ARBA" id="ARBA00022679"/>
    </source>
</evidence>
<organism evidence="6">
    <name type="scientific">Picea glauca</name>
    <name type="common">White spruce</name>
    <name type="synonym">Pinus glauca</name>
    <dbReference type="NCBI Taxonomy" id="3330"/>
    <lineage>
        <taxon>Eukaryota</taxon>
        <taxon>Viridiplantae</taxon>
        <taxon>Streptophyta</taxon>
        <taxon>Embryophyta</taxon>
        <taxon>Tracheophyta</taxon>
        <taxon>Spermatophyta</taxon>
        <taxon>Pinopsida</taxon>
        <taxon>Pinidae</taxon>
        <taxon>Conifers I</taxon>
        <taxon>Pinales</taxon>
        <taxon>Pinaceae</taxon>
        <taxon>Picea</taxon>
    </lineage>
</organism>
<comment type="similarity">
    <text evidence="1 3">Belongs to the UDP-glycosyltransferase family.</text>
</comment>